<dbReference type="RefSeq" id="XP_056763571.1">
    <property type="nucleotide sequence ID" value="XM_056910745.1"/>
</dbReference>
<feature type="region of interest" description="Disordered" evidence="2">
    <location>
        <begin position="256"/>
        <end position="297"/>
    </location>
</feature>
<reference evidence="5" key="1">
    <citation type="submission" date="2022-12" db="EMBL/GenBank/DDBJ databases">
        <authorList>
            <person name="Petersen C."/>
        </authorList>
    </citation>
    <scope>NUCLEOTIDE SEQUENCE</scope>
    <source>
        <strain evidence="5">IBT 16125</strain>
    </source>
</reference>
<dbReference type="Pfam" id="PF00350">
    <property type="entry name" value="Dynamin_N"/>
    <property type="match status" value="1"/>
</dbReference>
<comment type="caution">
    <text evidence="5">The sequence shown here is derived from an EMBL/GenBank/DDBJ whole genome shotgun (WGS) entry which is preliminary data.</text>
</comment>
<feature type="domain" description="Dynamin N-terminal" evidence="3">
    <location>
        <begin position="19"/>
        <end position="113"/>
    </location>
</feature>
<dbReference type="Pfam" id="PF01031">
    <property type="entry name" value="Dynamin_M"/>
    <property type="match status" value="1"/>
</dbReference>
<dbReference type="GO" id="GO:0006897">
    <property type="term" value="P:endocytosis"/>
    <property type="evidence" value="ECO:0007669"/>
    <property type="project" value="TreeGrafter"/>
</dbReference>
<evidence type="ECO:0008006" key="7">
    <source>
        <dbReference type="Google" id="ProtNLM"/>
    </source>
</evidence>
<dbReference type="EMBL" id="JAPVEA010000007">
    <property type="protein sequence ID" value="KAJ5443491.1"/>
    <property type="molecule type" value="Genomic_DNA"/>
</dbReference>
<dbReference type="InterPro" id="IPR000375">
    <property type="entry name" value="Dynamin_stalk"/>
</dbReference>
<sequence>MELFDHSVELSSSDDGKPTFFNSVLCLQICGLNEGHLSVIDVPGIFKNTTPGRTTKNDIAMVRNMVLRYMQNRRSIMLTVVSANVDIATQEIIELAREVDPSGERTLRILTKLNLVNKGAENEVIDLIEDQSAKEFFHQTAPWNRLRAENFGIRALKNRLQDVLASTVRRQFPSVRNEINQKLKASKDTLRSLGDERETAEQQQRLLLDVVATFQDITQQALTAHYGVHKIFDDPELRLATLVAVRNTDFADDHTTRGHEYAFKPESGGMNNNKGDGDKGDEEDSGAGPEQKIDVDNGRSWTLDISSRKVAECGDLHEILHEGASVERSIQIIRNSSPSKIMENCEFSIPMALYKLNKIKEEGSEASSGNGSAGRGSIRGISARDIAVRSGGARIAIRVGRVIRGSLALVGATNGGGVPHVIKVFTRKFAITRLKIETAVNFFERA</sequence>
<name>A0AAD6C0Y8_9EURO</name>
<proteinExistence type="predicted"/>
<dbReference type="GO" id="GO:0003924">
    <property type="term" value="F:GTPase activity"/>
    <property type="evidence" value="ECO:0007669"/>
    <property type="project" value="TreeGrafter"/>
</dbReference>
<dbReference type="InterPro" id="IPR045063">
    <property type="entry name" value="Dynamin_N"/>
</dbReference>
<evidence type="ECO:0000313" key="6">
    <source>
        <dbReference type="Proteomes" id="UP001213681"/>
    </source>
</evidence>
<dbReference type="InterPro" id="IPR027417">
    <property type="entry name" value="P-loop_NTPase"/>
</dbReference>
<dbReference type="InterPro" id="IPR022812">
    <property type="entry name" value="Dynamin"/>
</dbReference>
<dbReference type="SUPFAM" id="SSF52540">
    <property type="entry name" value="P-loop containing nucleoside triphosphate hydrolases"/>
    <property type="match status" value="1"/>
</dbReference>
<dbReference type="GO" id="GO:0016559">
    <property type="term" value="P:peroxisome fission"/>
    <property type="evidence" value="ECO:0007669"/>
    <property type="project" value="TreeGrafter"/>
</dbReference>
<feature type="domain" description="Dynamin stalk" evidence="4">
    <location>
        <begin position="134"/>
        <end position="225"/>
    </location>
</feature>
<evidence type="ECO:0000259" key="3">
    <source>
        <dbReference type="Pfam" id="PF00350"/>
    </source>
</evidence>
<dbReference type="AlphaFoldDB" id="A0AAD6C0Y8"/>
<dbReference type="PANTHER" id="PTHR11566">
    <property type="entry name" value="DYNAMIN"/>
    <property type="match status" value="1"/>
</dbReference>
<dbReference type="Proteomes" id="UP001213681">
    <property type="component" value="Unassembled WGS sequence"/>
</dbReference>
<reference evidence="5" key="2">
    <citation type="journal article" date="2023" name="IMA Fungus">
        <title>Comparative genomic study of the Penicillium genus elucidates a diverse pangenome and 15 lateral gene transfer events.</title>
        <authorList>
            <person name="Petersen C."/>
            <person name="Sorensen T."/>
            <person name="Nielsen M.R."/>
            <person name="Sondergaard T.E."/>
            <person name="Sorensen J.L."/>
            <person name="Fitzpatrick D.A."/>
            <person name="Frisvad J.C."/>
            <person name="Nielsen K.L."/>
        </authorList>
    </citation>
    <scope>NUCLEOTIDE SEQUENCE</scope>
    <source>
        <strain evidence="5">IBT 16125</strain>
    </source>
</reference>
<dbReference type="GO" id="GO:0005739">
    <property type="term" value="C:mitochondrion"/>
    <property type="evidence" value="ECO:0007669"/>
    <property type="project" value="TreeGrafter"/>
</dbReference>
<dbReference type="PRINTS" id="PR00195">
    <property type="entry name" value="DYNAMIN"/>
</dbReference>
<dbReference type="GO" id="GO:0000266">
    <property type="term" value="P:mitochondrial fission"/>
    <property type="evidence" value="ECO:0007669"/>
    <property type="project" value="TreeGrafter"/>
</dbReference>
<dbReference type="GeneID" id="81600988"/>
<evidence type="ECO:0000313" key="5">
    <source>
        <dbReference type="EMBL" id="KAJ5443491.1"/>
    </source>
</evidence>
<protein>
    <recommendedName>
        <fullName evidence="7">Dynamin-type G domain-containing protein</fullName>
    </recommendedName>
</protein>
<dbReference type="GO" id="GO:0016020">
    <property type="term" value="C:membrane"/>
    <property type="evidence" value="ECO:0007669"/>
    <property type="project" value="TreeGrafter"/>
</dbReference>
<dbReference type="GO" id="GO:0005874">
    <property type="term" value="C:microtubule"/>
    <property type="evidence" value="ECO:0007669"/>
    <property type="project" value="TreeGrafter"/>
</dbReference>
<evidence type="ECO:0000256" key="1">
    <source>
        <dbReference type="SAM" id="Coils"/>
    </source>
</evidence>
<organism evidence="5 6">
    <name type="scientific">Penicillium daleae</name>
    <dbReference type="NCBI Taxonomy" id="63821"/>
    <lineage>
        <taxon>Eukaryota</taxon>
        <taxon>Fungi</taxon>
        <taxon>Dikarya</taxon>
        <taxon>Ascomycota</taxon>
        <taxon>Pezizomycotina</taxon>
        <taxon>Eurotiomycetes</taxon>
        <taxon>Eurotiomycetidae</taxon>
        <taxon>Eurotiales</taxon>
        <taxon>Aspergillaceae</taxon>
        <taxon>Penicillium</taxon>
    </lineage>
</organism>
<evidence type="ECO:0000256" key="2">
    <source>
        <dbReference type="SAM" id="MobiDB-lite"/>
    </source>
</evidence>
<dbReference type="Gene3D" id="3.40.50.300">
    <property type="entry name" value="P-loop containing nucleotide triphosphate hydrolases"/>
    <property type="match status" value="1"/>
</dbReference>
<keyword evidence="6" id="KW-1185">Reference proteome</keyword>
<evidence type="ECO:0000259" key="4">
    <source>
        <dbReference type="Pfam" id="PF01031"/>
    </source>
</evidence>
<dbReference type="PANTHER" id="PTHR11566:SF215">
    <property type="entry name" value="DYNAMIN GTPASE"/>
    <property type="match status" value="1"/>
</dbReference>
<gene>
    <name evidence="5" type="ORF">N7458_007363</name>
</gene>
<feature type="coiled-coil region" evidence="1">
    <location>
        <begin position="176"/>
        <end position="203"/>
    </location>
</feature>
<keyword evidence="1" id="KW-0175">Coiled coil</keyword>
<dbReference type="GO" id="GO:0008017">
    <property type="term" value="F:microtubule binding"/>
    <property type="evidence" value="ECO:0007669"/>
    <property type="project" value="TreeGrafter"/>
</dbReference>
<dbReference type="GO" id="GO:0048312">
    <property type="term" value="P:intracellular distribution of mitochondria"/>
    <property type="evidence" value="ECO:0007669"/>
    <property type="project" value="TreeGrafter"/>
</dbReference>
<accession>A0AAD6C0Y8</accession>